<sequence>MPNYRYISQGEYFVTDDADTVLVTSGMTECIAIAFIDKKNNAHRLLTHFDGLILYDTNLASDNVQRLLDNFKSQDFYIHVLGGQEKLRNCKILFETFKKFSLEVTFFEDSNQFCKRYRSEAKLSYAIGPSSVPITMICPANDKPQFVAFSAKHFDNFSEDDLIAGKGFPSRQEQQDYVRFVRVNDAILESFADEAKILRRSDDLDLLKRVESRIADKALVKMGILNFSSSSTQSTPSKQAANQENIDKHETDPYNP</sequence>
<feature type="compositionally biased region" description="Basic and acidic residues" evidence="1">
    <location>
        <begin position="245"/>
        <end position="256"/>
    </location>
</feature>
<dbReference type="OrthoDB" id="5654154at2"/>
<evidence type="ECO:0000313" key="2">
    <source>
        <dbReference type="EMBL" id="STY28306.1"/>
    </source>
</evidence>
<feature type="region of interest" description="Disordered" evidence="1">
    <location>
        <begin position="230"/>
        <end position="256"/>
    </location>
</feature>
<evidence type="ECO:0000256" key="1">
    <source>
        <dbReference type="SAM" id="MobiDB-lite"/>
    </source>
</evidence>
<proteinExistence type="predicted"/>
<keyword evidence="3" id="KW-1185">Reference proteome</keyword>
<organism evidence="2 3">
    <name type="scientific">Legionella wadsworthii</name>
    <dbReference type="NCBI Taxonomy" id="28088"/>
    <lineage>
        <taxon>Bacteria</taxon>
        <taxon>Pseudomonadati</taxon>
        <taxon>Pseudomonadota</taxon>
        <taxon>Gammaproteobacteria</taxon>
        <taxon>Legionellales</taxon>
        <taxon>Legionellaceae</taxon>
        <taxon>Legionella</taxon>
    </lineage>
</organism>
<dbReference type="Proteomes" id="UP000255297">
    <property type="component" value="Unassembled WGS sequence"/>
</dbReference>
<gene>
    <name evidence="2" type="ORF">NCTC11532_00476</name>
</gene>
<evidence type="ECO:0000313" key="3">
    <source>
        <dbReference type="Proteomes" id="UP000255297"/>
    </source>
</evidence>
<name>A0A378LN12_9GAMM</name>
<dbReference type="AlphaFoldDB" id="A0A378LN12"/>
<protein>
    <submittedName>
        <fullName evidence="2">Uncharacterized protein</fullName>
    </submittedName>
</protein>
<reference evidence="2 3" key="1">
    <citation type="submission" date="2018-06" db="EMBL/GenBank/DDBJ databases">
        <authorList>
            <consortium name="Pathogen Informatics"/>
            <person name="Doyle S."/>
        </authorList>
    </citation>
    <scope>NUCLEOTIDE SEQUENCE [LARGE SCALE GENOMIC DNA]</scope>
    <source>
        <strain evidence="2 3">NCTC11532</strain>
    </source>
</reference>
<dbReference type="EMBL" id="UGPB01000001">
    <property type="protein sequence ID" value="STY28306.1"/>
    <property type="molecule type" value="Genomic_DNA"/>
</dbReference>
<dbReference type="RefSeq" id="WP_031562761.1">
    <property type="nucleotide sequence ID" value="NZ_CAAAIS010000002.1"/>
</dbReference>
<accession>A0A378LN12</accession>